<evidence type="ECO:0000313" key="1">
    <source>
        <dbReference type="EMBL" id="TSC93560.1"/>
    </source>
</evidence>
<evidence type="ECO:0000313" key="2">
    <source>
        <dbReference type="Proteomes" id="UP000315589"/>
    </source>
</evidence>
<reference evidence="1 2" key="1">
    <citation type="submission" date="2017-07" db="EMBL/GenBank/DDBJ databases">
        <title>Mechanisms for carbon and nitrogen cycling indicate functional differentiation within the Candidate Phyla Radiation.</title>
        <authorList>
            <person name="Danczak R.E."/>
            <person name="Johnston M.D."/>
            <person name="Kenah C."/>
            <person name="Slattery M."/>
            <person name="Wrighton K.C."/>
            <person name="Wilkins M.J."/>
        </authorList>
    </citation>
    <scope>NUCLEOTIDE SEQUENCE [LARGE SCALE GENOMIC DNA]</scope>
    <source>
        <strain evidence="1">Licking1014_85</strain>
    </source>
</reference>
<dbReference type="AlphaFoldDB" id="A0A554LL13"/>
<dbReference type="Proteomes" id="UP000315589">
    <property type="component" value="Unassembled WGS sequence"/>
</dbReference>
<protein>
    <submittedName>
        <fullName evidence="1">Uncharacterized protein</fullName>
    </submittedName>
</protein>
<proteinExistence type="predicted"/>
<gene>
    <name evidence="1" type="ORF">CEN91_206</name>
</gene>
<sequence length="370" mass="42735">MSFPTRSGIHVFDKIDSRFRGNDKKIDMTFYEETKGIKSELLDNPIYSDEKEKERNALPDEERLKLEMEKSESEARIYNVAEIRQMIIDVLGIKENGIEKMRALISEIILCPEEEQLRAQIEPKYQEMYEGKNIDAIFDQKSGKLLLGPDFFKGKTLEDQQHILAHEFAHSLEPFLTRYKGVSDYLKMYLGVDSQYVVDLAKKAESKTDLKEKSDLLARVQAERATEITAVFLRSQNEVEFFDKLIAKMPVDEQNKIKALDNDSTEKKQLLFETSQIYQALIKIIREPLQTNDAESIKATVSGYNKAYDNLGEYFDYGGRMSGHYFNPNEESSFARPTAKSPSQSFWQEFIQHKNEIQQKGASAFLPKIL</sequence>
<name>A0A554LL13_9BACT</name>
<comment type="caution">
    <text evidence="1">The sequence shown here is derived from an EMBL/GenBank/DDBJ whole genome shotgun (WGS) entry which is preliminary data.</text>
</comment>
<organism evidence="1 2">
    <name type="scientific">Candidatus Berkelbacteria bacterium Licking1014_85</name>
    <dbReference type="NCBI Taxonomy" id="2017148"/>
    <lineage>
        <taxon>Bacteria</taxon>
        <taxon>Candidatus Berkelbacteria</taxon>
    </lineage>
</organism>
<accession>A0A554LL13</accession>
<dbReference type="EMBL" id="VMGI01000022">
    <property type="protein sequence ID" value="TSC93560.1"/>
    <property type="molecule type" value="Genomic_DNA"/>
</dbReference>